<dbReference type="OrthoDB" id="1055148at2759"/>
<keyword evidence="11" id="KW-1133">Transmembrane helix</keyword>
<dbReference type="InterPro" id="IPR036396">
    <property type="entry name" value="Cyt_P450_sf"/>
</dbReference>
<dbReference type="Gene3D" id="1.10.630.10">
    <property type="entry name" value="Cytochrome P450"/>
    <property type="match status" value="1"/>
</dbReference>
<keyword evidence="5 9" id="KW-0479">Metal-binding</keyword>
<feature type="binding site" description="axial binding residue" evidence="9">
    <location>
        <position position="438"/>
    </location>
    <ligand>
        <name>heme</name>
        <dbReference type="ChEBI" id="CHEBI:30413"/>
    </ligand>
    <ligandPart>
        <name>Fe</name>
        <dbReference type="ChEBI" id="CHEBI:18248"/>
    </ligandPart>
</feature>
<dbReference type="PANTHER" id="PTHR46300:SF7">
    <property type="entry name" value="P450, PUTATIVE (EUROFUNG)-RELATED"/>
    <property type="match status" value="1"/>
</dbReference>
<evidence type="ECO:0000256" key="5">
    <source>
        <dbReference type="ARBA" id="ARBA00022723"/>
    </source>
</evidence>
<evidence type="ECO:0000256" key="9">
    <source>
        <dbReference type="PIRSR" id="PIRSR602401-1"/>
    </source>
</evidence>
<keyword evidence="4 9" id="KW-0349">Heme</keyword>
<dbReference type="SUPFAM" id="SSF48264">
    <property type="entry name" value="Cytochrome P450"/>
    <property type="match status" value="1"/>
</dbReference>
<dbReference type="Pfam" id="PF00067">
    <property type="entry name" value="p450"/>
    <property type="match status" value="1"/>
</dbReference>
<proteinExistence type="inferred from homology"/>
<keyword evidence="11" id="KW-0472">Membrane</keyword>
<gene>
    <name evidence="12" type="ORF">SCHPADRAFT_944863</name>
</gene>
<dbReference type="InterPro" id="IPR017972">
    <property type="entry name" value="Cyt_P450_CS"/>
</dbReference>
<name>A0A0H2R995_9AGAM</name>
<dbReference type="InterPro" id="IPR001128">
    <property type="entry name" value="Cyt_P450"/>
</dbReference>
<evidence type="ECO:0000256" key="3">
    <source>
        <dbReference type="ARBA" id="ARBA00010617"/>
    </source>
</evidence>
<comment type="cofactor">
    <cofactor evidence="1 9">
        <name>heme</name>
        <dbReference type="ChEBI" id="CHEBI:30413"/>
    </cofactor>
</comment>
<keyword evidence="7 9" id="KW-0408">Iron</keyword>
<reference evidence="12 13" key="1">
    <citation type="submission" date="2015-04" db="EMBL/GenBank/DDBJ databases">
        <title>Complete genome sequence of Schizopora paradoxa KUC8140, a cosmopolitan wood degrader in East Asia.</title>
        <authorList>
            <consortium name="DOE Joint Genome Institute"/>
            <person name="Min B."/>
            <person name="Park H."/>
            <person name="Jang Y."/>
            <person name="Kim J.-J."/>
            <person name="Kim K.H."/>
            <person name="Pangilinan J."/>
            <person name="Lipzen A."/>
            <person name="Riley R."/>
            <person name="Grigoriev I.V."/>
            <person name="Spatafora J.W."/>
            <person name="Choi I.-G."/>
        </authorList>
    </citation>
    <scope>NUCLEOTIDE SEQUENCE [LARGE SCALE GENOMIC DNA]</scope>
    <source>
        <strain evidence="12 13">KUC8140</strain>
    </source>
</reference>
<dbReference type="PROSITE" id="PS00086">
    <property type="entry name" value="CYTOCHROME_P450"/>
    <property type="match status" value="1"/>
</dbReference>
<dbReference type="CDD" id="cd11065">
    <property type="entry name" value="CYP64-like"/>
    <property type="match status" value="1"/>
</dbReference>
<evidence type="ECO:0000256" key="6">
    <source>
        <dbReference type="ARBA" id="ARBA00023002"/>
    </source>
</evidence>
<keyword evidence="8 10" id="KW-0503">Monooxygenase</keyword>
<evidence type="ECO:0000256" key="10">
    <source>
        <dbReference type="RuleBase" id="RU000461"/>
    </source>
</evidence>
<keyword evidence="6 10" id="KW-0560">Oxidoreductase</keyword>
<feature type="transmembrane region" description="Helical" evidence="11">
    <location>
        <begin position="6"/>
        <end position="26"/>
    </location>
</feature>
<organism evidence="12 13">
    <name type="scientific">Schizopora paradoxa</name>
    <dbReference type="NCBI Taxonomy" id="27342"/>
    <lineage>
        <taxon>Eukaryota</taxon>
        <taxon>Fungi</taxon>
        <taxon>Dikarya</taxon>
        <taxon>Basidiomycota</taxon>
        <taxon>Agaricomycotina</taxon>
        <taxon>Agaricomycetes</taxon>
        <taxon>Hymenochaetales</taxon>
        <taxon>Schizoporaceae</taxon>
        <taxon>Schizopora</taxon>
    </lineage>
</organism>
<evidence type="ECO:0000256" key="11">
    <source>
        <dbReference type="SAM" id="Phobius"/>
    </source>
</evidence>
<accession>A0A0H2R995</accession>
<keyword evidence="11" id="KW-0812">Transmembrane</keyword>
<keyword evidence="13" id="KW-1185">Reference proteome</keyword>
<dbReference type="InterPro" id="IPR002401">
    <property type="entry name" value="Cyt_P450_E_grp-I"/>
</dbReference>
<evidence type="ECO:0000313" key="12">
    <source>
        <dbReference type="EMBL" id="KLO07942.1"/>
    </source>
</evidence>
<evidence type="ECO:0000313" key="13">
    <source>
        <dbReference type="Proteomes" id="UP000053477"/>
    </source>
</evidence>
<evidence type="ECO:0000256" key="4">
    <source>
        <dbReference type="ARBA" id="ARBA00022617"/>
    </source>
</evidence>
<dbReference type="GO" id="GO:0016705">
    <property type="term" value="F:oxidoreductase activity, acting on paired donors, with incorporation or reduction of molecular oxygen"/>
    <property type="evidence" value="ECO:0007669"/>
    <property type="project" value="InterPro"/>
</dbReference>
<evidence type="ECO:0000256" key="8">
    <source>
        <dbReference type="ARBA" id="ARBA00023033"/>
    </source>
</evidence>
<comment type="similarity">
    <text evidence="3 10">Belongs to the cytochrome P450 family.</text>
</comment>
<dbReference type="STRING" id="27342.A0A0H2R995"/>
<protein>
    <submittedName>
        <fullName evidence="12">CyP450 monooxygenase</fullName>
    </submittedName>
</protein>
<dbReference type="EMBL" id="KQ086113">
    <property type="protein sequence ID" value="KLO07942.1"/>
    <property type="molecule type" value="Genomic_DNA"/>
</dbReference>
<sequence>MSTSGLPPLYTTLICATTSIVLLTLWNIRRQKSKLPFPPGPKRFPFVGNLIQAATSGLSMWQTASQWGKTYGDAIFLDVVGFPALVLNSQDVAVDLLAKRSSHYSSRPRFVMPVLAGWEWTTATLPFGAKLKKHRAILQKFFLSPDVLNYTDVQQRNCHIFLQGLLDSPEKYDKYAHRLPTSILMMNVYGHEGSYAPTPTSKLVINFDFYFFYIFLDLLPWMQSLPEWFPGTNFMRVAREGRVLSSRVRHELYRLTKKKMRDGTAKESMTTKFLGDAAANNVDNPASYEAEEEEFADVAAMVYLAGGDTTSTAIMNLILAVLKFPETMYRAQEEIDRVVGSDRLPTFEDRDNLPYVNALWEVLGPFALPRCTTQDDEYRGYRIPAGTLVLPNVWAIANNPDVYPDPSAFKPERWLPGGANVESIRPMDYIFGYGRRICPGRVWVEHLLFITAASLLATFNIERALDVNGEPIPISNVVHDETSFIRFVTPSACTFKPRSEKAARLIREAASTGPAWS</sequence>
<evidence type="ECO:0000256" key="1">
    <source>
        <dbReference type="ARBA" id="ARBA00001971"/>
    </source>
</evidence>
<dbReference type="InterPro" id="IPR050364">
    <property type="entry name" value="Cytochrome_P450_fung"/>
</dbReference>
<evidence type="ECO:0000256" key="2">
    <source>
        <dbReference type="ARBA" id="ARBA00005179"/>
    </source>
</evidence>
<dbReference type="GO" id="GO:0020037">
    <property type="term" value="F:heme binding"/>
    <property type="evidence" value="ECO:0007669"/>
    <property type="project" value="InterPro"/>
</dbReference>
<dbReference type="Proteomes" id="UP000053477">
    <property type="component" value="Unassembled WGS sequence"/>
</dbReference>
<dbReference type="GO" id="GO:0004497">
    <property type="term" value="F:monooxygenase activity"/>
    <property type="evidence" value="ECO:0007669"/>
    <property type="project" value="UniProtKB-KW"/>
</dbReference>
<comment type="pathway">
    <text evidence="2">Secondary metabolite biosynthesis.</text>
</comment>
<dbReference type="PANTHER" id="PTHR46300">
    <property type="entry name" value="P450, PUTATIVE (EUROFUNG)-RELATED-RELATED"/>
    <property type="match status" value="1"/>
</dbReference>
<dbReference type="GO" id="GO:0005506">
    <property type="term" value="F:iron ion binding"/>
    <property type="evidence" value="ECO:0007669"/>
    <property type="project" value="InterPro"/>
</dbReference>
<dbReference type="InParanoid" id="A0A0H2R995"/>
<evidence type="ECO:0000256" key="7">
    <source>
        <dbReference type="ARBA" id="ARBA00023004"/>
    </source>
</evidence>
<dbReference type="AlphaFoldDB" id="A0A0H2R995"/>
<dbReference type="PRINTS" id="PR00463">
    <property type="entry name" value="EP450I"/>
</dbReference>